<evidence type="ECO:0000313" key="7">
    <source>
        <dbReference type="EMBL" id="KAG4418177.1"/>
    </source>
</evidence>
<dbReference type="GO" id="GO:0016020">
    <property type="term" value="C:membrane"/>
    <property type="evidence" value="ECO:0007669"/>
    <property type="project" value="UniProtKB-SubCell"/>
</dbReference>
<feature type="transmembrane region" description="Helical" evidence="6">
    <location>
        <begin position="148"/>
        <end position="166"/>
    </location>
</feature>
<organism evidence="7 8">
    <name type="scientific">Cadophora malorum</name>
    <dbReference type="NCBI Taxonomy" id="108018"/>
    <lineage>
        <taxon>Eukaryota</taxon>
        <taxon>Fungi</taxon>
        <taxon>Dikarya</taxon>
        <taxon>Ascomycota</taxon>
        <taxon>Pezizomycotina</taxon>
        <taxon>Leotiomycetes</taxon>
        <taxon>Helotiales</taxon>
        <taxon>Ploettnerulaceae</taxon>
        <taxon>Cadophora</taxon>
    </lineage>
</organism>
<keyword evidence="8" id="KW-1185">Reference proteome</keyword>
<keyword evidence="2" id="KW-0813">Transport</keyword>
<evidence type="ECO:0000256" key="3">
    <source>
        <dbReference type="ARBA" id="ARBA00022692"/>
    </source>
</evidence>
<keyword evidence="5 6" id="KW-0472">Membrane</keyword>
<dbReference type="InterPro" id="IPR011701">
    <property type="entry name" value="MFS"/>
</dbReference>
<evidence type="ECO:0000256" key="2">
    <source>
        <dbReference type="ARBA" id="ARBA00022448"/>
    </source>
</evidence>
<feature type="transmembrane region" description="Helical" evidence="6">
    <location>
        <begin position="178"/>
        <end position="196"/>
    </location>
</feature>
<evidence type="ECO:0000256" key="5">
    <source>
        <dbReference type="ARBA" id="ARBA00023136"/>
    </source>
</evidence>
<evidence type="ECO:0000256" key="6">
    <source>
        <dbReference type="SAM" id="Phobius"/>
    </source>
</evidence>
<evidence type="ECO:0008006" key="9">
    <source>
        <dbReference type="Google" id="ProtNLM"/>
    </source>
</evidence>
<keyword evidence="3 6" id="KW-0812">Transmembrane</keyword>
<dbReference type="PANTHER" id="PTHR23506">
    <property type="entry name" value="GH10249P"/>
    <property type="match status" value="1"/>
</dbReference>
<dbReference type="InterPro" id="IPR036259">
    <property type="entry name" value="MFS_trans_sf"/>
</dbReference>
<evidence type="ECO:0000256" key="4">
    <source>
        <dbReference type="ARBA" id="ARBA00022989"/>
    </source>
</evidence>
<dbReference type="Gene3D" id="1.20.1250.20">
    <property type="entry name" value="MFS general substrate transporter like domains"/>
    <property type="match status" value="1"/>
</dbReference>
<dbReference type="PANTHER" id="PTHR23506:SF35">
    <property type="entry name" value="MAJOR FACILITATOR SUPERFAMILY (MFS) PROFILE DOMAIN-CONTAINING PROTEIN-RELATED"/>
    <property type="match status" value="1"/>
</dbReference>
<feature type="transmembrane region" description="Helical" evidence="6">
    <location>
        <begin position="20"/>
        <end position="40"/>
    </location>
</feature>
<evidence type="ECO:0000256" key="1">
    <source>
        <dbReference type="ARBA" id="ARBA00004141"/>
    </source>
</evidence>
<dbReference type="Proteomes" id="UP000664132">
    <property type="component" value="Unassembled WGS sequence"/>
</dbReference>
<name>A0A8H7TEH9_9HELO</name>
<dbReference type="AlphaFoldDB" id="A0A8H7TEH9"/>
<gene>
    <name evidence="7" type="ORF">IFR04_008698</name>
</gene>
<dbReference type="EMBL" id="JAFJYH010000135">
    <property type="protein sequence ID" value="KAG4418177.1"/>
    <property type="molecule type" value="Genomic_DNA"/>
</dbReference>
<accession>A0A8H7TEH9</accession>
<dbReference type="GO" id="GO:0022857">
    <property type="term" value="F:transmembrane transporter activity"/>
    <property type="evidence" value="ECO:0007669"/>
    <property type="project" value="InterPro"/>
</dbReference>
<keyword evidence="4 6" id="KW-1133">Transmembrane helix</keyword>
<comment type="caution">
    <text evidence="7">The sequence shown here is derived from an EMBL/GenBank/DDBJ whole genome shotgun (WGS) entry which is preliminary data.</text>
</comment>
<dbReference type="InterPro" id="IPR050930">
    <property type="entry name" value="MFS_Vesicular_Transporter"/>
</dbReference>
<reference evidence="7" key="1">
    <citation type="submission" date="2021-02" db="EMBL/GenBank/DDBJ databases">
        <title>Genome sequence Cadophora malorum strain M34.</title>
        <authorList>
            <person name="Stefanovic E."/>
            <person name="Vu D."/>
            <person name="Scully C."/>
            <person name="Dijksterhuis J."/>
            <person name="Roader J."/>
            <person name="Houbraken J."/>
        </authorList>
    </citation>
    <scope>NUCLEOTIDE SEQUENCE</scope>
    <source>
        <strain evidence="7">M34</strain>
    </source>
</reference>
<dbReference type="OrthoDB" id="5086884at2759"/>
<comment type="subcellular location">
    <subcellularLocation>
        <location evidence="1">Membrane</location>
        <topology evidence="1">Multi-pass membrane protein</topology>
    </subcellularLocation>
</comment>
<sequence>MAASVGTSAGTLLAGVLLELIGYWPTWCTAFALLAIDAVVRLLMIENRRGLTFPAPAQSEAASLLFQESLDENCYSYSTTILPTKPSATSSSEKEKTGLSFYIFVLRQRRFLGGITSFISYSLIIASFDTTLPLHVRSAFNWGSLQAGLLFLALQGPGILLGPLAGKLKDKVGTRSPAAVAFFVTGPVLMVMGVPGEGRR</sequence>
<dbReference type="Pfam" id="PF07690">
    <property type="entry name" value="MFS_1"/>
    <property type="match status" value="1"/>
</dbReference>
<feature type="transmembrane region" description="Helical" evidence="6">
    <location>
        <begin position="111"/>
        <end position="128"/>
    </location>
</feature>
<protein>
    <recommendedName>
        <fullName evidence="9">Major facilitator superfamily (MFS) profile domain-containing protein</fullName>
    </recommendedName>
</protein>
<evidence type="ECO:0000313" key="8">
    <source>
        <dbReference type="Proteomes" id="UP000664132"/>
    </source>
</evidence>
<dbReference type="SUPFAM" id="SSF103473">
    <property type="entry name" value="MFS general substrate transporter"/>
    <property type="match status" value="1"/>
</dbReference>
<proteinExistence type="predicted"/>